<proteinExistence type="predicted"/>
<evidence type="ECO:0000313" key="2">
    <source>
        <dbReference type="Proteomes" id="UP000076078"/>
    </source>
</evidence>
<comment type="caution">
    <text evidence="1">The sequence shown here is derived from an EMBL/GenBank/DDBJ whole genome shotgun (WGS) entry which is preliminary data.</text>
</comment>
<dbReference type="EMBL" id="LODT01000051">
    <property type="protein sequence ID" value="KYQ88480.1"/>
    <property type="molecule type" value="Genomic_DNA"/>
</dbReference>
<dbReference type="Proteomes" id="UP000076078">
    <property type="component" value="Unassembled WGS sequence"/>
</dbReference>
<evidence type="ECO:0000313" key="1">
    <source>
        <dbReference type="EMBL" id="KYQ88480.1"/>
    </source>
</evidence>
<protein>
    <submittedName>
        <fullName evidence="1">Uncharacterized protein</fullName>
    </submittedName>
</protein>
<keyword evidence="2" id="KW-1185">Reference proteome</keyword>
<dbReference type="InParanoid" id="A0A151Z3E9"/>
<organism evidence="1 2">
    <name type="scientific">Tieghemostelium lacteum</name>
    <name type="common">Slime mold</name>
    <name type="synonym">Dictyostelium lacteum</name>
    <dbReference type="NCBI Taxonomy" id="361077"/>
    <lineage>
        <taxon>Eukaryota</taxon>
        <taxon>Amoebozoa</taxon>
        <taxon>Evosea</taxon>
        <taxon>Eumycetozoa</taxon>
        <taxon>Dictyostelia</taxon>
        <taxon>Dictyosteliales</taxon>
        <taxon>Raperosteliaceae</taxon>
        <taxon>Tieghemostelium</taxon>
    </lineage>
</organism>
<reference evidence="1 2" key="1">
    <citation type="submission" date="2015-12" db="EMBL/GenBank/DDBJ databases">
        <title>Dictyostelia acquired genes for synthesis and detection of signals that induce cell-type specialization by lateral gene transfer from prokaryotes.</title>
        <authorList>
            <person name="Gloeckner G."/>
            <person name="Schaap P."/>
        </authorList>
    </citation>
    <scope>NUCLEOTIDE SEQUENCE [LARGE SCALE GENOMIC DNA]</scope>
    <source>
        <strain evidence="1 2">TK</strain>
    </source>
</reference>
<accession>A0A151Z3E9</accession>
<dbReference type="AlphaFoldDB" id="A0A151Z3E9"/>
<name>A0A151Z3E9_TIELA</name>
<sequence length="840" mass="98230">MGSLSVDDIKRLQNLENQLNSNLKEKLYYFDELLWLLECLKNEKIQEDLNSKTLNLVTRILENSEYYIYSNTNILNQVLDSLKPLFKLTVTNCSFKIDNRAFYLVIENAIMVEVLEELVKTNQFFLHVDFYNRLIHRCQQQNLYKYQLQRCVVLFSSQFLLNPTDSNSEMVKYFLGSHIVFLENQRQSLKDLFTLFRISKMSPSENLKGVLDEISQLSKVGFMLLPRYLVEFGYIDFQNQESIIFWVKHLLKKHISQLSVGNFQQLMVKLVNLILKLNFPDLISRIFVIIYRSKGVLWQRLGLLNIIVKCLRFTNQLQLLNKILRSNCDLDGSWEAYKSNSINDCLNQWSVDDKILYEYANESIDSKFNDEFFKFIVKNLPNVLVSENVKSIPQIMQDKRIDREEHFKVNVNSFYQVEMYLDYLITNSDFLKIDLQSISSTNILEVVIGIVTKLYLSPENKVVFAEKLSKLLENNKCSVIQLLVRSSLPRKMEQDLFLNLNNSKSFIDILLLVNDTQEIRDQISQFIFRLQRENTHYLTYIEYLKVIRYLSPKNPQVIENIISTIIVFGNIMLKPIAYYLGYLSLECQIFRANYLYKCKTISQIDVIDNLLSRNIPVHTKDNNLLSLPTILLKVIVKMVFHNSLMFKTEIYNALKIAPIPILISVAFSCNSLFKISKDILSKHHFDNIFPMTAIDNYGKWCLFEKAPFKIKLKTQVNFRIGSFSHVTHLEIDSVSEIPYLRNKELQNLKHLEIHCKTTISTDLLEFVRKCKSIKSLSINGNGNAITDTIVKLNLQKSQYPNLTVIRGSTLYSRLTQFSRTILSALYPNIYADSMKYEITI</sequence>
<gene>
    <name evidence="1" type="ORF">DLAC_11194</name>
</gene>